<sequence length="355" mass="41532">MTIYSKAGKGFRYDFMVKGKRYTKAWFRTKREAQAAQAQRKKEVAKADKMAERNDMGLLDMLNRRLDTLQERSFSTQYYKNTRYAAQRLLKHFGDVPCSTITSRMADDYLLSRSRSSTPLAANADLLLLRATFAWAMKRGQRFIADNPFAGLESFPSHLAEKKRRTPDSQTLDRIIAAAKPEDQPYLWVIRETLARSVEVHRLKWKRVNFEDRYVELKTFKNKDRKPVLRQVPMTDKLYEVLSELYARRDPEKEWVFWCRSYSHKLKRMVDGPYTKGRYTMLKTACRKAGVGYYSFHRFRASGASVMDNNGALISGIQHLLGHADRRSTEIYLEKLRNVERDAMAIYEAQSRRVA</sequence>
<keyword evidence="10" id="KW-1185">Reference proteome</keyword>
<gene>
    <name evidence="8" type="ordered locus">Daes_3208</name>
    <name evidence="9" type="ordered locus">Daes_3312</name>
</gene>
<proteinExistence type="inferred from homology"/>
<dbReference type="OrthoDB" id="5454015at2"/>
<feature type="domain" description="Tyr recombinase" evidence="6">
    <location>
        <begin position="160"/>
        <end position="346"/>
    </location>
</feature>
<comment type="similarity">
    <text evidence="1">Belongs to the 'phage' integrase family.</text>
</comment>
<dbReference type="KEGG" id="das:Daes_3312"/>
<dbReference type="PROSITE" id="PS51898">
    <property type="entry name" value="TYR_RECOMBINASE"/>
    <property type="match status" value="1"/>
</dbReference>
<dbReference type="AlphaFoldDB" id="E6VRR2"/>
<dbReference type="STRING" id="643562.Daes_3208"/>
<dbReference type="PANTHER" id="PTHR30349:SF64">
    <property type="entry name" value="PROPHAGE INTEGRASE INTD-RELATED"/>
    <property type="match status" value="1"/>
</dbReference>
<dbReference type="InterPro" id="IPR044068">
    <property type="entry name" value="CB"/>
</dbReference>
<protein>
    <submittedName>
        <fullName evidence="8">Integrase family protein</fullName>
    </submittedName>
</protein>
<reference evidence="10" key="1">
    <citation type="submission" date="2010-12" db="EMBL/GenBank/DDBJ databases">
        <title>Complete sequence of Desulfovibrio aespoeensis Aspo-2.</title>
        <authorList>
            <consortium name="US DOE Joint Genome Institute"/>
            <person name="Lucas S."/>
            <person name="Copeland A."/>
            <person name="Lapidus A."/>
            <person name="Cheng J.-F."/>
            <person name="Goodwin L."/>
            <person name="Pitluck S."/>
            <person name="Chertkov O."/>
            <person name="Misra M."/>
            <person name="Detter J.C."/>
            <person name="Han C."/>
            <person name="Tapia R."/>
            <person name="Land M."/>
            <person name="Hauser L."/>
            <person name="Kyrpides N."/>
            <person name="Ivanova N."/>
            <person name="Ovchinnikova G."/>
            <person name="Pedersen K."/>
            <person name="Jagevall S."/>
            <person name="Hazen T."/>
            <person name="Woyke T."/>
        </authorList>
    </citation>
    <scope>NUCLEOTIDE SEQUENCE [LARGE SCALE GENOMIC DNA]</scope>
    <source>
        <strain evidence="10">ATCC 700646 / DSM 10631 / Aspo-2</strain>
    </source>
</reference>
<dbReference type="EMBL" id="CP002431">
    <property type="protein sequence ID" value="ADU64300.1"/>
    <property type="molecule type" value="Genomic_DNA"/>
</dbReference>
<organism evidence="8 10">
    <name type="scientific">Pseudodesulfovibrio aespoeensis (strain ATCC 700646 / DSM 10631 / Aspo-2)</name>
    <name type="common">Desulfovibrio aespoeensis</name>
    <dbReference type="NCBI Taxonomy" id="643562"/>
    <lineage>
        <taxon>Bacteria</taxon>
        <taxon>Pseudomonadati</taxon>
        <taxon>Thermodesulfobacteriota</taxon>
        <taxon>Desulfovibrionia</taxon>
        <taxon>Desulfovibrionales</taxon>
        <taxon>Desulfovibrionaceae</taxon>
    </lineage>
</organism>
<dbReference type="SUPFAM" id="SSF56349">
    <property type="entry name" value="DNA breaking-rejoining enzymes"/>
    <property type="match status" value="1"/>
</dbReference>
<keyword evidence="3 5" id="KW-0238">DNA-binding</keyword>
<dbReference type="Gene3D" id="1.10.443.10">
    <property type="entry name" value="Intergrase catalytic core"/>
    <property type="match status" value="1"/>
</dbReference>
<name>E6VRR2_PSEA9</name>
<dbReference type="GO" id="GO:0006310">
    <property type="term" value="P:DNA recombination"/>
    <property type="evidence" value="ECO:0007669"/>
    <property type="project" value="UniProtKB-KW"/>
</dbReference>
<dbReference type="InterPro" id="IPR050090">
    <property type="entry name" value="Tyrosine_recombinase_XerCD"/>
</dbReference>
<dbReference type="GO" id="GO:0003677">
    <property type="term" value="F:DNA binding"/>
    <property type="evidence" value="ECO:0007669"/>
    <property type="project" value="UniProtKB-UniRule"/>
</dbReference>
<dbReference type="InterPro" id="IPR011010">
    <property type="entry name" value="DNA_brk_join_enz"/>
</dbReference>
<dbReference type="EMBL" id="CP002431">
    <property type="protein sequence ID" value="ADU64199.1"/>
    <property type="molecule type" value="Genomic_DNA"/>
</dbReference>
<dbReference type="HOGENOM" id="CLU_065764_0_0_7"/>
<dbReference type="KEGG" id="das:Daes_3208"/>
<dbReference type="InterPro" id="IPR002104">
    <property type="entry name" value="Integrase_catalytic"/>
</dbReference>
<dbReference type="Pfam" id="PF00589">
    <property type="entry name" value="Phage_integrase"/>
    <property type="match status" value="1"/>
</dbReference>
<evidence type="ECO:0000313" key="9">
    <source>
        <dbReference type="EMBL" id="ADU64300.1"/>
    </source>
</evidence>
<dbReference type="Gene3D" id="1.10.150.130">
    <property type="match status" value="1"/>
</dbReference>
<keyword evidence="2" id="KW-0229">DNA integration</keyword>
<dbReference type="InterPro" id="IPR010998">
    <property type="entry name" value="Integrase_recombinase_N"/>
</dbReference>
<dbReference type="PROSITE" id="PS51900">
    <property type="entry name" value="CB"/>
    <property type="match status" value="1"/>
</dbReference>
<accession>E6VRR2</accession>
<dbReference type="RefSeq" id="WP_013516099.1">
    <property type="nucleotide sequence ID" value="NC_014844.1"/>
</dbReference>
<evidence type="ECO:0000256" key="3">
    <source>
        <dbReference type="ARBA" id="ARBA00023125"/>
    </source>
</evidence>
<reference evidence="8 10" key="2">
    <citation type="journal article" date="2014" name="Genome Announc.">
        <title>Complete Genome Sequence of the Subsurface, Mesophilic Sulfate-Reducing Bacterium Desulfovibrio aespoeensis Aspo-2.</title>
        <authorList>
            <person name="Pedersen K."/>
            <person name="Bengtsson A."/>
            <person name="Edlund J."/>
            <person name="Rabe L."/>
            <person name="Hazen T."/>
            <person name="Chakraborty R."/>
            <person name="Goodwin L."/>
            <person name="Shapiro N."/>
        </authorList>
    </citation>
    <scope>NUCLEOTIDE SEQUENCE [LARGE SCALE GENOMIC DNA]</scope>
    <source>
        <strain evidence="8">Aspo-2</strain>
        <strain evidence="10">ATCC 700646 / DSM 10631 / Aspo-2</strain>
    </source>
</reference>
<dbReference type="Proteomes" id="UP000002191">
    <property type="component" value="Chromosome"/>
</dbReference>
<feature type="domain" description="Core-binding (CB)" evidence="7">
    <location>
        <begin position="56"/>
        <end position="137"/>
    </location>
</feature>
<evidence type="ECO:0000256" key="5">
    <source>
        <dbReference type="PROSITE-ProRule" id="PRU01248"/>
    </source>
</evidence>
<dbReference type="InterPro" id="IPR013762">
    <property type="entry name" value="Integrase-like_cat_sf"/>
</dbReference>
<dbReference type="eggNOG" id="COG0582">
    <property type="taxonomic scope" value="Bacteria"/>
</dbReference>
<evidence type="ECO:0000259" key="7">
    <source>
        <dbReference type="PROSITE" id="PS51900"/>
    </source>
</evidence>
<dbReference type="PANTHER" id="PTHR30349">
    <property type="entry name" value="PHAGE INTEGRASE-RELATED"/>
    <property type="match status" value="1"/>
</dbReference>
<evidence type="ECO:0000259" key="6">
    <source>
        <dbReference type="PROSITE" id="PS51898"/>
    </source>
</evidence>
<evidence type="ECO:0000313" key="8">
    <source>
        <dbReference type="EMBL" id="ADU64199.1"/>
    </source>
</evidence>
<evidence type="ECO:0000256" key="4">
    <source>
        <dbReference type="ARBA" id="ARBA00023172"/>
    </source>
</evidence>
<keyword evidence="4" id="KW-0233">DNA recombination</keyword>
<evidence type="ECO:0000256" key="1">
    <source>
        <dbReference type="ARBA" id="ARBA00008857"/>
    </source>
</evidence>
<evidence type="ECO:0000313" key="10">
    <source>
        <dbReference type="Proteomes" id="UP000002191"/>
    </source>
</evidence>
<dbReference type="GO" id="GO:0015074">
    <property type="term" value="P:DNA integration"/>
    <property type="evidence" value="ECO:0007669"/>
    <property type="project" value="UniProtKB-KW"/>
</dbReference>
<evidence type="ECO:0000256" key="2">
    <source>
        <dbReference type="ARBA" id="ARBA00022908"/>
    </source>
</evidence>